<dbReference type="Proteomes" id="UP000282060">
    <property type="component" value="Unassembled WGS sequence"/>
</dbReference>
<dbReference type="Pfam" id="PF00171">
    <property type="entry name" value="Aldedh"/>
    <property type="match status" value="1"/>
</dbReference>
<comment type="caution">
    <text evidence="7">The sequence shown here is derived from an EMBL/GenBank/DDBJ whole genome shotgun (WGS) entry which is preliminary data.</text>
</comment>
<dbReference type="OrthoDB" id="9812625at2"/>
<evidence type="ECO:0000256" key="2">
    <source>
        <dbReference type="ARBA" id="ARBA00023002"/>
    </source>
</evidence>
<proteinExistence type="inferred from homology"/>
<dbReference type="EMBL" id="RXNV01000002">
    <property type="protein sequence ID" value="RTR33215.1"/>
    <property type="molecule type" value="Genomic_DNA"/>
</dbReference>
<accession>A0A3S0IG99</accession>
<sequence length="488" mass="53381">MAKSQQGNLKAKSHGKSQQESKGDKPTANEQQTVSPIDGSVYVSRQHAGKELVNASVEKAVQAKLNWQATALDTRKVICQKAIDSLLSHKKEIALELSWMMGRPIRYSAGELHGVAERSEYMISVSDEALSTRTLLEKPGLTRYIKREPLGVVLVIAPWNYPFLTAVNAIIPALLAGNCVILKHSAQTPLCAERFYQAFHEAGLPEGVFQFLHLSHESITKLIGREDINYVAFTGSVEGGVEIEKAAQGRFIGVGLELGGKDPAYVRQDADIEKAVASIVDGAFFNSGQSCCGIERVYVHSGVYDEFIAQAVALTLHYQLGRADDPDSTLGPMVRTGAADFVRAQVKEAIAQGAVPHIDEALFEMSQAGTAYLAPQILTQVNHQMRVMREESFGPVMGIMKVSDDREALDLMNDSQFGLTASIFTKDIETGVALGELIETGTFFLNRCDYLDPALAWTGIKQSGRGCSLSQFGFDYLTRPKSFYIKHN</sequence>
<dbReference type="InterPro" id="IPR016162">
    <property type="entry name" value="Ald_DH_N"/>
</dbReference>
<evidence type="ECO:0000256" key="5">
    <source>
        <dbReference type="SAM" id="MobiDB-lite"/>
    </source>
</evidence>
<keyword evidence="8" id="KW-1185">Reference proteome</keyword>
<dbReference type="InterPro" id="IPR016163">
    <property type="entry name" value="Ald_DH_C"/>
</dbReference>
<dbReference type="InterPro" id="IPR016160">
    <property type="entry name" value="Ald_DH_CS_CYS"/>
</dbReference>
<reference evidence="7 8" key="1">
    <citation type="submission" date="2018-12" db="EMBL/GenBank/DDBJ databases">
        <authorList>
            <person name="Yu L."/>
        </authorList>
    </citation>
    <scope>NUCLEOTIDE SEQUENCE [LARGE SCALE GENOMIC DNA]</scope>
    <source>
        <strain evidence="7 8">HAW-EB5</strain>
    </source>
</reference>
<dbReference type="SUPFAM" id="SSF53720">
    <property type="entry name" value="ALDH-like"/>
    <property type="match status" value="1"/>
</dbReference>
<evidence type="ECO:0000256" key="4">
    <source>
        <dbReference type="RuleBase" id="RU003345"/>
    </source>
</evidence>
<dbReference type="PROSITE" id="PS00687">
    <property type="entry name" value="ALDEHYDE_DEHYDR_GLU"/>
    <property type="match status" value="1"/>
</dbReference>
<feature type="region of interest" description="Disordered" evidence="5">
    <location>
        <begin position="1"/>
        <end position="36"/>
    </location>
</feature>
<dbReference type="CDD" id="cd07102">
    <property type="entry name" value="ALDH_EDX86601"/>
    <property type="match status" value="1"/>
</dbReference>
<dbReference type="RefSeq" id="WP_126504773.1">
    <property type="nucleotide sequence ID" value="NZ_RXNV01000002.1"/>
</dbReference>
<feature type="domain" description="Aldehyde dehydrogenase" evidence="6">
    <location>
        <begin position="29"/>
        <end position="482"/>
    </location>
</feature>
<dbReference type="Gene3D" id="3.40.309.10">
    <property type="entry name" value="Aldehyde Dehydrogenase, Chain A, domain 2"/>
    <property type="match status" value="1"/>
</dbReference>
<dbReference type="InterPro" id="IPR029510">
    <property type="entry name" value="Ald_DH_CS_GLU"/>
</dbReference>
<dbReference type="PANTHER" id="PTHR11699">
    <property type="entry name" value="ALDEHYDE DEHYDROGENASE-RELATED"/>
    <property type="match status" value="1"/>
</dbReference>
<organism evidence="7 8">
    <name type="scientific">Shewanella atlantica</name>
    <dbReference type="NCBI Taxonomy" id="271099"/>
    <lineage>
        <taxon>Bacteria</taxon>
        <taxon>Pseudomonadati</taxon>
        <taxon>Pseudomonadota</taxon>
        <taxon>Gammaproteobacteria</taxon>
        <taxon>Alteromonadales</taxon>
        <taxon>Shewanellaceae</taxon>
        <taxon>Shewanella</taxon>
    </lineage>
</organism>
<dbReference type="PROSITE" id="PS00070">
    <property type="entry name" value="ALDEHYDE_DEHYDR_CYS"/>
    <property type="match status" value="1"/>
</dbReference>
<protein>
    <submittedName>
        <fullName evidence="7">Aldehyde dehydrogenase family protein</fullName>
    </submittedName>
</protein>
<name>A0A3S0IG99_9GAMM</name>
<evidence type="ECO:0000313" key="7">
    <source>
        <dbReference type="EMBL" id="RTR33215.1"/>
    </source>
</evidence>
<dbReference type="AlphaFoldDB" id="A0A3S0IG99"/>
<evidence type="ECO:0000259" key="6">
    <source>
        <dbReference type="Pfam" id="PF00171"/>
    </source>
</evidence>
<dbReference type="InterPro" id="IPR016161">
    <property type="entry name" value="Ald_DH/histidinol_DH"/>
</dbReference>
<dbReference type="FunFam" id="3.40.309.10:FF:000009">
    <property type="entry name" value="Aldehyde dehydrogenase A"/>
    <property type="match status" value="1"/>
</dbReference>
<feature type="compositionally biased region" description="Basic and acidic residues" evidence="5">
    <location>
        <begin position="17"/>
        <end position="27"/>
    </location>
</feature>
<feature type="active site" evidence="3">
    <location>
        <position position="257"/>
    </location>
</feature>
<dbReference type="GO" id="GO:0016620">
    <property type="term" value="F:oxidoreductase activity, acting on the aldehyde or oxo group of donors, NAD or NADP as acceptor"/>
    <property type="evidence" value="ECO:0007669"/>
    <property type="project" value="InterPro"/>
</dbReference>
<gene>
    <name evidence="7" type="ORF">EKG39_05560</name>
</gene>
<comment type="similarity">
    <text evidence="1 4">Belongs to the aldehyde dehydrogenase family.</text>
</comment>
<keyword evidence="2 4" id="KW-0560">Oxidoreductase</keyword>
<evidence type="ECO:0000313" key="8">
    <source>
        <dbReference type="Proteomes" id="UP000282060"/>
    </source>
</evidence>
<evidence type="ECO:0000256" key="1">
    <source>
        <dbReference type="ARBA" id="ARBA00009986"/>
    </source>
</evidence>
<evidence type="ECO:0000256" key="3">
    <source>
        <dbReference type="PROSITE-ProRule" id="PRU10007"/>
    </source>
</evidence>
<dbReference type="InterPro" id="IPR015590">
    <property type="entry name" value="Aldehyde_DH_dom"/>
</dbReference>
<dbReference type="Gene3D" id="3.40.605.10">
    <property type="entry name" value="Aldehyde Dehydrogenase, Chain A, domain 1"/>
    <property type="match status" value="1"/>
</dbReference>